<dbReference type="InterPro" id="IPR053095">
    <property type="entry name" value="Actin-binding/GATA_Znf"/>
</dbReference>
<evidence type="ECO:0000259" key="3">
    <source>
        <dbReference type="PROSITE" id="PS51294"/>
    </source>
</evidence>
<dbReference type="Gene3D" id="1.10.10.60">
    <property type="entry name" value="Homeodomain-like"/>
    <property type="match status" value="1"/>
</dbReference>
<keyword evidence="5" id="KW-1185">Reference proteome</keyword>
<feature type="compositionally biased region" description="Polar residues" evidence="1">
    <location>
        <begin position="150"/>
        <end position="161"/>
    </location>
</feature>
<dbReference type="AlphaFoldDB" id="A0A4U0WMP6"/>
<dbReference type="STRING" id="331657.A0A4U0WMP6"/>
<evidence type="ECO:0008006" key="6">
    <source>
        <dbReference type="Google" id="ProtNLM"/>
    </source>
</evidence>
<feature type="compositionally biased region" description="Low complexity" evidence="1">
    <location>
        <begin position="138"/>
        <end position="149"/>
    </location>
</feature>
<dbReference type="PROSITE" id="PS50090">
    <property type="entry name" value="MYB_LIKE"/>
    <property type="match status" value="1"/>
</dbReference>
<feature type="region of interest" description="Disordered" evidence="1">
    <location>
        <begin position="1"/>
        <end position="37"/>
    </location>
</feature>
<dbReference type="EMBL" id="NAJN01001256">
    <property type="protein sequence ID" value="TKA64502.1"/>
    <property type="molecule type" value="Genomic_DNA"/>
</dbReference>
<dbReference type="InterPro" id="IPR009057">
    <property type="entry name" value="Homeodomain-like_sf"/>
</dbReference>
<organism evidence="4 5">
    <name type="scientific">Cryomyces minteri</name>
    <dbReference type="NCBI Taxonomy" id="331657"/>
    <lineage>
        <taxon>Eukaryota</taxon>
        <taxon>Fungi</taxon>
        <taxon>Dikarya</taxon>
        <taxon>Ascomycota</taxon>
        <taxon>Pezizomycotina</taxon>
        <taxon>Dothideomycetes</taxon>
        <taxon>Dothideomycetes incertae sedis</taxon>
        <taxon>Cryomyces</taxon>
    </lineage>
</organism>
<feature type="compositionally biased region" description="Polar residues" evidence="1">
    <location>
        <begin position="1"/>
        <end position="10"/>
    </location>
</feature>
<dbReference type="PANTHER" id="PTHR23246:SF24">
    <property type="entry name" value="MYB DNA-BINDING DOMAIN-CONTAINING PROTEIN"/>
    <property type="match status" value="1"/>
</dbReference>
<dbReference type="Pfam" id="PF00249">
    <property type="entry name" value="Myb_DNA-binding"/>
    <property type="match status" value="1"/>
</dbReference>
<dbReference type="InterPro" id="IPR001005">
    <property type="entry name" value="SANT/Myb"/>
</dbReference>
<dbReference type="OrthoDB" id="2350934at2759"/>
<feature type="compositionally biased region" description="Low complexity" evidence="1">
    <location>
        <begin position="178"/>
        <end position="192"/>
    </location>
</feature>
<proteinExistence type="predicted"/>
<dbReference type="CDD" id="cd00167">
    <property type="entry name" value="SANT"/>
    <property type="match status" value="1"/>
</dbReference>
<accession>A0A4U0WMP6</accession>
<feature type="domain" description="Myb-like" evidence="2">
    <location>
        <begin position="21"/>
        <end position="70"/>
    </location>
</feature>
<dbReference type="PANTHER" id="PTHR23246">
    <property type="entry name" value="NEW-GLUE PROTEIN"/>
    <property type="match status" value="1"/>
</dbReference>
<dbReference type="SMART" id="SM00717">
    <property type="entry name" value="SANT"/>
    <property type="match status" value="1"/>
</dbReference>
<feature type="compositionally biased region" description="Low complexity" evidence="1">
    <location>
        <begin position="12"/>
        <end position="21"/>
    </location>
</feature>
<feature type="region of interest" description="Disordered" evidence="1">
    <location>
        <begin position="129"/>
        <end position="204"/>
    </location>
</feature>
<reference evidence="4 5" key="1">
    <citation type="submission" date="2017-03" db="EMBL/GenBank/DDBJ databases">
        <title>Genomes of endolithic fungi from Antarctica.</title>
        <authorList>
            <person name="Coleine C."/>
            <person name="Masonjones S."/>
            <person name="Stajich J.E."/>
        </authorList>
    </citation>
    <scope>NUCLEOTIDE SEQUENCE [LARGE SCALE GENOMIC DNA]</scope>
    <source>
        <strain evidence="4 5">CCFEE 5187</strain>
    </source>
</reference>
<evidence type="ECO:0000259" key="2">
    <source>
        <dbReference type="PROSITE" id="PS50090"/>
    </source>
</evidence>
<feature type="domain" description="HTH myb-type" evidence="3">
    <location>
        <begin position="21"/>
        <end position="74"/>
    </location>
</feature>
<evidence type="ECO:0000313" key="4">
    <source>
        <dbReference type="EMBL" id="TKA64502.1"/>
    </source>
</evidence>
<dbReference type="Proteomes" id="UP000308768">
    <property type="component" value="Unassembled WGS sequence"/>
</dbReference>
<dbReference type="InterPro" id="IPR017930">
    <property type="entry name" value="Myb_dom"/>
</dbReference>
<evidence type="ECO:0000313" key="5">
    <source>
        <dbReference type="Proteomes" id="UP000308768"/>
    </source>
</evidence>
<feature type="region of interest" description="Disordered" evidence="1">
    <location>
        <begin position="216"/>
        <end position="239"/>
    </location>
</feature>
<comment type="caution">
    <text evidence="4">The sequence shown here is derived from an EMBL/GenBank/DDBJ whole genome shotgun (WGS) entry which is preliminary data.</text>
</comment>
<evidence type="ECO:0000256" key="1">
    <source>
        <dbReference type="SAM" id="MobiDB-lite"/>
    </source>
</evidence>
<gene>
    <name evidence="4" type="ORF">B0A49_11028</name>
</gene>
<name>A0A4U0WMP6_9PEZI</name>
<protein>
    <recommendedName>
        <fullName evidence="6">Myb-like domain-containing protein</fullName>
    </recommendedName>
</protein>
<sequence>MSSIGPTNKRNAPAAPHPAESPAKKQSKWSAEEDASITKLRGGKMKWEDISKRLPGRSATSCRLRYQNYVERRSEWDEEKKNKLARLYDRFKKEMWDKVAKEMAITYRACEAMHWQLGEHEMAQRANVSVSRLTPTNAASDAASDAATTERPSPASTTVSSPGDYETLKQTHTPRQPPATSRPRRSSSVPGTPRRRADSIRAVMPLVGLPPMGGITNHGGSRHMDLFSRPRIGSASPES</sequence>
<dbReference type="SUPFAM" id="SSF46689">
    <property type="entry name" value="Homeodomain-like"/>
    <property type="match status" value="1"/>
</dbReference>
<dbReference type="PROSITE" id="PS51294">
    <property type="entry name" value="HTH_MYB"/>
    <property type="match status" value="1"/>
</dbReference>